<evidence type="ECO:0000256" key="1">
    <source>
        <dbReference type="ARBA" id="ARBA00004651"/>
    </source>
</evidence>
<keyword evidence="3" id="KW-1003">Cell membrane</keyword>
<feature type="domain" description="ABC3 transporter permease C-terminal" evidence="8">
    <location>
        <begin position="286"/>
        <end position="409"/>
    </location>
</feature>
<evidence type="ECO:0000256" key="4">
    <source>
        <dbReference type="ARBA" id="ARBA00022692"/>
    </source>
</evidence>
<evidence type="ECO:0000256" key="7">
    <source>
        <dbReference type="SAM" id="Phobius"/>
    </source>
</evidence>
<proteinExistence type="inferred from homology"/>
<dbReference type="Pfam" id="PF02687">
    <property type="entry name" value="FtsX"/>
    <property type="match status" value="1"/>
</dbReference>
<evidence type="ECO:0000313" key="10">
    <source>
        <dbReference type="EMBL" id="NYZ19842.1"/>
    </source>
</evidence>
<evidence type="ECO:0000256" key="3">
    <source>
        <dbReference type="ARBA" id="ARBA00022475"/>
    </source>
</evidence>
<organism evidence="10 11">
    <name type="scientific">Azospirillum oleiclasticum</name>
    <dbReference type="NCBI Taxonomy" id="2735135"/>
    <lineage>
        <taxon>Bacteria</taxon>
        <taxon>Pseudomonadati</taxon>
        <taxon>Pseudomonadota</taxon>
        <taxon>Alphaproteobacteria</taxon>
        <taxon>Rhodospirillales</taxon>
        <taxon>Azospirillaceae</taxon>
        <taxon>Azospirillum</taxon>
    </lineage>
</organism>
<feature type="transmembrane region" description="Helical" evidence="7">
    <location>
        <begin position="280"/>
        <end position="306"/>
    </location>
</feature>
<evidence type="ECO:0000256" key="6">
    <source>
        <dbReference type="ARBA" id="ARBA00023136"/>
    </source>
</evidence>
<dbReference type="InterPro" id="IPR003838">
    <property type="entry name" value="ABC3_permease_C"/>
</dbReference>
<keyword evidence="4 7" id="KW-0812">Transmembrane</keyword>
<dbReference type="Proteomes" id="UP000584642">
    <property type="component" value="Unassembled WGS sequence"/>
</dbReference>
<evidence type="ECO:0000313" key="11">
    <source>
        <dbReference type="Proteomes" id="UP000584642"/>
    </source>
</evidence>
<dbReference type="PANTHER" id="PTHR30489:SF0">
    <property type="entry name" value="LIPOPROTEIN-RELEASING SYSTEM TRANSMEMBRANE PROTEIN LOLE"/>
    <property type="match status" value="1"/>
</dbReference>
<comment type="caution">
    <text evidence="10">The sequence shown here is derived from an EMBL/GenBank/DDBJ whole genome shotgun (WGS) entry which is preliminary data.</text>
</comment>
<accession>A0ABX2T6Z5</accession>
<feature type="transmembrane region" description="Helical" evidence="7">
    <location>
        <begin position="327"/>
        <end position="351"/>
    </location>
</feature>
<dbReference type="PANTHER" id="PTHR30489">
    <property type="entry name" value="LIPOPROTEIN-RELEASING SYSTEM TRANSMEMBRANE PROTEIN LOLE"/>
    <property type="match status" value="1"/>
</dbReference>
<sequence length="417" mass="44559">MPLLLTVALTHLAGRRRQTLVSVLGVALGVGFFIAMSALMQGFQQFFISSVIDVSPHITLSDEHREPTRQPALVAYPLGAVSVEGVKPRDERRGVKRGLAIAAEIARLPGVQVAPSLQGQLFLRYGSAERNATMIGIDPAAEARLTRLERDMVAGSLHALETRSDGIALGVALAKRLGASLGDRLTAVAPSGVMRSVTVSAIYRTGITAFDDGTVYMPLKQAQILQDRHNVVNRIRVRLSEPTEAPAVAARLEARYGYKAESWQEANQGIFNVFVIQNAIMYSTVGAITIVAAFGIFNIISTVVFEKTRDIGILKSLGFAEADITRIFLMEGLAVGVIGALAGWLVGYALVAGLSSLRFSFGGGGGAMSSDRLRLAWSLYHYLAGGAFSVVSAMVAAWLPARRAARLNPVDIIRGVS</sequence>
<feature type="transmembrane region" description="Helical" evidence="7">
    <location>
        <begin position="379"/>
        <end position="399"/>
    </location>
</feature>
<keyword evidence="11" id="KW-1185">Reference proteome</keyword>
<comment type="similarity">
    <text evidence="2">Belongs to the ABC-4 integral membrane protein family. LolC/E subfamily.</text>
</comment>
<evidence type="ECO:0000256" key="2">
    <source>
        <dbReference type="ARBA" id="ARBA00005236"/>
    </source>
</evidence>
<dbReference type="InterPro" id="IPR025857">
    <property type="entry name" value="MacB_PCD"/>
</dbReference>
<dbReference type="InterPro" id="IPR051447">
    <property type="entry name" value="Lipoprotein-release_system"/>
</dbReference>
<reference evidence="10 11" key="1">
    <citation type="submission" date="2020-05" db="EMBL/GenBank/DDBJ databases">
        <title>Azospirillum oleiclasticum sp. nov, a nitrogen-fixing and heavy crude oil-emulsifying bacterium isolated from the crude oil of Yumen Oilfield.</title>
        <authorList>
            <person name="Wu D."/>
            <person name="Cai M."/>
            <person name="Zhang X."/>
        </authorList>
    </citation>
    <scope>NUCLEOTIDE SEQUENCE [LARGE SCALE GENOMIC DNA]</scope>
    <source>
        <strain evidence="10 11">ROY-1-1-2</strain>
    </source>
</reference>
<evidence type="ECO:0000259" key="8">
    <source>
        <dbReference type="Pfam" id="PF02687"/>
    </source>
</evidence>
<evidence type="ECO:0000256" key="5">
    <source>
        <dbReference type="ARBA" id="ARBA00022989"/>
    </source>
</evidence>
<name>A0ABX2T6Z5_9PROT</name>
<dbReference type="RefSeq" id="WP_180281740.1">
    <property type="nucleotide sequence ID" value="NZ_JABFDB010000004.1"/>
</dbReference>
<comment type="subcellular location">
    <subcellularLocation>
        <location evidence="1">Cell membrane</location>
        <topology evidence="1">Multi-pass membrane protein</topology>
    </subcellularLocation>
</comment>
<evidence type="ECO:0000259" key="9">
    <source>
        <dbReference type="Pfam" id="PF12704"/>
    </source>
</evidence>
<keyword evidence="5 7" id="KW-1133">Transmembrane helix</keyword>
<gene>
    <name evidence="10" type="ORF">HND93_08965</name>
</gene>
<dbReference type="EMBL" id="JABFDB010000004">
    <property type="protein sequence ID" value="NYZ19842.1"/>
    <property type="molecule type" value="Genomic_DNA"/>
</dbReference>
<keyword evidence="6 7" id="KW-0472">Membrane</keyword>
<protein>
    <submittedName>
        <fullName evidence="10">ABC transporter permease</fullName>
    </submittedName>
</protein>
<feature type="transmembrane region" description="Helical" evidence="7">
    <location>
        <begin position="20"/>
        <end position="40"/>
    </location>
</feature>
<feature type="domain" description="MacB-like periplasmic core" evidence="9">
    <location>
        <begin position="19"/>
        <end position="254"/>
    </location>
</feature>
<dbReference type="Pfam" id="PF12704">
    <property type="entry name" value="MacB_PCD"/>
    <property type="match status" value="1"/>
</dbReference>